<dbReference type="AlphaFoldDB" id="A0A0C3AF20"/>
<dbReference type="Proteomes" id="UP000054166">
    <property type="component" value="Unassembled WGS sequence"/>
</dbReference>
<dbReference type="EMBL" id="KN833135">
    <property type="protein sequence ID" value="KIM72393.1"/>
    <property type="molecule type" value="Genomic_DNA"/>
</dbReference>
<dbReference type="InParanoid" id="A0A0C3AF20"/>
<proteinExistence type="predicted"/>
<dbReference type="InterPro" id="IPR019734">
    <property type="entry name" value="TPR_rpt"/>
</dbReference>
<dbReference type="Gene3D" id="1.25.40.10">
    <property type="entry name" value="Tetratricopeptide repeat domain"/>
    <property type="match status" value="3"/>
</dbReference>
<feature type="domain" description="Nephrocystin 3-like N-terminal" evidence="3">
    <location>
        <begin position="73"/>
        <end position="224"/>
    </location>
</feature>
<dbReference type="OrthoDB" id="3038309at2759"/>
<dbReference type="HOGENOM" id="CLU_333159_0_0_1"/>
<organism evidence="4 5">
    <name type="scientific">Piloderma croceum (strain F 1598)</name>
    <dbReference type="NCBI Taxonomy" id="765440"/>
    <lineage>
        <taxon>Eukaryota</taxon>
        <taxon>Fungi</taxon>
        <taxon>Dikarya</taxon>
        <taxon>Basidiomycota</taxon>
        <taxon>Agaricomycotina</taxon>
        <taxon>Agaricomycetes</taxon>
        <taxon>Agaricomycetidae</taxon>
        <taxon>Atheliales</taxon>
        <taxon>Atheliaceae</taxon>
        <taxon>Piloderma</taxon>
    </lineage>
</organism>
<dbReference type="SUPFAM" id="SSF52540">
    <property type="entry name" value="P-loop containing nucleoside triphosphate hydrolases"/>
    <property type="match status" value="1"/>
</dbReference>
<dbReference type="Pfam" id="PF13181">
    <property type="entry name" value="TPR_8"/>
    <property type="match status" value="1"/>
</dbReference>
<dbReference type="InterPro" id="IPR026000">
    <property type="entry name" value="Apc5_dom"/>
</dbReference>
<gene>
    <name evidence="4" type="ORF">PILCRDRAFT_741461</name>
</gene>
<dbReference type="SMART" id="SM00028">
    <property type="entry name" value="TPR"/>
    <property type="match status" value="4"/>
</dbReference>
<dbReference type="Gene3D" id="3.40.50.300">
    <property type="entry name" value="P-loop containing nucleotide triphosphate hydrolases"/>
    <property type="match status" value="1"/>
</dbReference>
<dbReference type="SUPFAM" id="SSF48452">
    <property type="entry name" value="TPR-like"/>
    <property type="match status" value="2"/>
</dbReference>
<feature type="domain" description="Anaphase-promoting complex subunit 5" evidence="2">
    <location>
        <begin position="702"/>
        <end position="730"/>
    </location>
</feature>
<evidence type="ECO:0008006" key="6">
    <source>
        <dbReference type="Google" id="ProtNLM"/>
    </source>
</evidence>
<dbReference type="Pfam" id="PF12862">
    <property type="entry name" value="ANAPC5"/>
    <property type="match status" value="3"/>
</dbReference>
<dbReference type="InterPro" id="IPR056884">
    <property type="entry name" value="NPHP3-like_N"/>
</dbReference>
<dbReference type="Pfam" id="PF24883">
    <property type="entry name" value="NPHP3_N"/>
    <property type="match status" value="1"/>
</dbReference>
<name>A0A0C3AF20_PILCF</name>
<sequence>MDILQNSLAGSSYVDARYATVHNVARDQLITNTTINPKTSLDTLPYAEGASWNPNLVCLRNTRKALIDDIIKWIYLPEESTGVRIFWLSDVAGAGKSAIAHTIAQYCDNHGLLGSSFFFDRNIPDRRTPQKLFTTIARDLVKLENNLADHISLVLEADRSVASACQTCQFEKLILEPTLRHRIRRAVVIVIDGLDEGYDLETLRVLRDRVPELPGNFRILMTSRPLDDIVTDLSNTGHVHRRSINIHGDSNRRDIRLYIRDRLHLISSRKRLAVEWPGEGRTNDLINKSEGLFVWVYIVSEYLRTATHPDRKLSTLLYERNLSGVSMNAKMDALYSEVLCTCDWDDEDFVHDYHLLVGAIMAAKTPLSSRALKSLHRINVELDVDGVLWPLSSLLTGLSDQDQPIHILHLSFRDFITSRAQSSLIHQRYYISEKEHNQRLATLCLHVLNEDLTSHTPGTGYLSKSASDIKGIPSVDPSDVSEAVWYACRFWMEHIIEIEGDTSDTLLDSLRKFLAERLILWIELLSTQYPFQSLSGVRAWLQRTFPTEPEMLTPMSGYSYSQILVHLYDRFVYMNRREHALEAIRDAVDLLRQLTAERPDTFNPDLAGSLNALSSCLSNLGHRERALEVIQEAVNLRRKLAADLPDVFNPDLAGSLHNHSLYLSNLGYREHALEVIQEAVNVQRKLAADDPDVFNPDLAGSLHNLSFCLSDLGHREHALEVIQEAVNLQRKLAADRPTVFNPDLAGSLHNHSFYLSNLGHREQALEVIQEAVNLRRQLAADHPDVFDPDLARSLSDLSVCLSNLGHLERALEVIQEAVNLQQKLAADRPDVFDPDLTRSLHNLSLCLSNLGHRERALEVIQEAVNLRRKLAADRPDVFNPDLATSLHDLSLRLSDLGHRDRALEVIQEAVDLRRKLAIDRPGIFNSVFASSLDELSRQLANLGYTV</sequence>
<protein>
    <recommendedName>
        <fullName evidence="6">NACHT domain-containing protein</fullName>
    </recommendedName>
</protein>
<evidence type="ECO:0000313" key="5">
    <source>
        <dbReference type="Proteomes" id="UP000054166"/>
    </source>
</evidence>
<reference evidence="5" key="2">
    <citation type="submission" date="2015-01" db="EMBL/GenBank/DDBJ databases">
        <title>Evolutionary Origins and Diversification of the Mycorrhizal Mutualists.</title>
        <authorList>
            <consortium name="DOE Joint Genome Institute"/>
            <consortium name="Mycorrhizal Genomics Consortium"/>
            <person name="Kohler A."/>
            <person name="Kuo A."/>
            <person name="Nagy L.G."/>
            <person name="Floudas D."/>
            <person name="Copeland A."/>
            <person name="Barry K.W."/>
            <person name="Cichocki N."/>
            <person name="Veneault-Fourrey C."/>
            <person name="LaButti K."/>
            <person name="Lindquist E.A."/>
            <person name="Lipzen A."/>
            <person name="Lundell T."/>
            <person name="Morin E."/>
            <person name="Murat C."/>
            <person name="Riley R."/>
            <person name="Ohm R."/>
            <person name="Sun H."/>
            <person name="Tunlid A."/>
            <person name="Henrissat B."/>
            <person name="Grigoriev I.V."/>
            <person name="Hibbett D.S."/>
            <person name="Martin F."/>
        </authorList>
    </citation>
    <scope>NUCLEOTIDE SEQUENCE [LARGE SCALE GENOMIC DNA]</scope>
    <source>
        <strain evidence="5">F 1598</strain>
    </source>
</reference>
<evidence type="ECO:0000256" key="1">
    <source>
        <dbReference type="ARBA" id="ARBA00022737"/>
    </source>
</evidence>
<accession>A0A0C3AF20</accession>
<feature type="domain" description="Anaphase-promoting complex subunit 5" evidence="2">
    <location>
        <begin position="551"/>
        <end position="593"/>
    </location>
</feature>
<reference evidence="4 5" key="1">
    <citation type="submission" date="2014-04" db="EMBL/GenBank/DDBJ databases">
        <authorList>
            <consortium name="DOE Joint Genome Institute"/>
            <person name="Kuo A."/>
            <person name="Tarkka M."/>
            <person name="Buscot F."/>
            <person name="Kohler A."/>
            <person name="Nagy L.G."/>
            <person name="Floudas D."/>
            <person name="Copeland A."/>
            <person name="Barry K.W."/>
            <person name="Cichocki N."/>
            <person name="Veneault-Fourrey C."/>
            <person name="LaButti K."/>
            <person name="Lindquist E.A."/>
            <person name="Lipzen A."/>
            <person name="Lundell T."/>
            <person name="Morin E."/>
            <person name="Murat C."/>
            <person name="Sun H."/>
            <person name="Tunlid A."/>
            <person name="Henrissat B."/>
            <person name="Grigoriev I.V."/>
            <person name="Hibbett D.S."/>
            <person name="Martin F."/>
            <person name="Nordberg H.P."/>
            <person name="Cantor M.N."/>
            <person name="Hua S.X."/>
        </authorList>
    </citation>
    <scope>NUCLEOTIDE SEQUENCE [LARGE SCALE GENOMIC DNA]</scope>
    <source>
        <strain evidence="4 5">F 1598</strain>
    </source>
</reference>
<keyword evidence="5" id="KW-1185">Reference proteome</keyword>
<evidence type="ECO:0000259" key="3">
    <source>
        <dbReference type="Pfam" id="PF24883"/>
    </source>
</evidence>
<evidence type="ECO:0000313" key="4">
    <source>
        <dbReference type="EMBL" id="KIM72393.1"/>
    </source>
</evidence>
<dbReference type="InterPro" id="IPR011990">
    <property type="entry name" value="TPR-like_helical_dom_sf"/>
</dbReference>
<dbReference type="InterPro" id="IPR027417">
    <property type="entry name" value="P-loop_NTPase"/>
</dbReference>
<dbReference type="PANTHER" id="PTHR19959">
    <property type="entry name" value="KINESIN LIGHT CHAIN"/>
    <property type="match status" value="1"/>
</dbReference>
<feature type="domain" description="Anaphase-promoting complex subunit 5" evidence="2">
    <location>
        <begin position="797"/>
        <end position="822"/>
    </location>
</feature>
<dbReference type="PANTHER" id="PTHR19959:SF119">
    <property type="entry name" value="FUNGAL LIPASE-LIKE DOMAIN-CONTAINING PROTEIN"/>
    <property type="match status" value="1"/>
</dbReference>
<keyword evidence="1" id="KW-0677">Repeat</keyword>
<evidence type="ECO:0000259" key="2">
    <source>
        <dbReference type="Pfam" id="PF12862"/>
    </source>
</evidence>
<dbReference type="Pfam" id="PF13374">
    <property type="entry name" value="TPR_10"/>
    <property type="match status" value="3"/>
</dbReference>
<dbReference type="STRING" id="765440.A0A0C3AF20"/>